<reference evidence="2" key="2">
    <citation type="submission" date="2015-10" db="EMBL/GenBank/DDBJ databases">
        <title>Improved Draft Genome Sequence of Clostridium pasteurianum Strain ATCC 6013 (DSM 525) Using a Hybrid Next-Generation Sequencing Approach.</title>
        <authorList>
            <person name="Pyne M.E."/>
            <person name="Utturkar S.M."/>
            <person name="Brown S.D."/>
            <person name="Moo-Young M."/>
            <person name="Chung D.A."/>
            <person name="Chou P.C."/>
        </authorList>
    </citation>
    <scope>NUCLEOTIDE SEQUENCE</scope>
    <source>
        <strain evidence="2">ATCC 6013</strain>
    </source>
</reference>
<dbReference type="AlphaFoldDB" id="A0A0H3J2H0"/>
<evidence type="ECO:0000313" key="3">
    <source>
        <dbReference type="Proteomes" id="UP000028042"/>
    </source>
</evidence>
<dbReference type="PATRIC" id="fig|1262449.3.peg.3324"/>
<proteinExistence type="predicted"/>
<name>A0A0H3J2H0_CLOPA</name>
<dbReference type="Proteomes" id="UP000030905">
    <property type="component" value="Chromosome"/>
</dbReference>
<protein>
    <submittedName>
        <fullName evidence="1">Uncharacterized protein</fullName>
    </submittedName>
</protein>
<evidence type="ECO:0000313" key="4">
    <source>
        <dbReference type="Proteomes" id="UP000030905"/>
    </source>
</evidence>
<reference evidence="2 3" key="3">
    <citation type="journal article" name="Genome Announc.">
        <title>Improved Draft Genome Sequence of Clostridium pasteurianum Strain ATCC 6013 (DSM 525) Using a Hybrid Next-Generation Sequencing Approach.</title>
        <authorList>
            <person name="Pyne M.E."/>
            <person name="Utturkar S."/>
            <person name="Brown S.D."/>
            <person name="Moo-Young M."/>
            <person name="Chung D.A."/>
            <person name="Chou C.P."/>
        </authorList>
    </citation>
    <scope>NUCLEOTIDE SEQUENCE [LARGE SCALE GENOMIC DNA]</scope>
    <source>
        <strain evidence="2 3">ATCC 6013</strain>
    </source>
</reference>
<sequence length="182" mass="21174">MILSNKDFQIEITKDTQYTLFSTDNKFYNHIIQMEKYNRNDFVCVYCIFVHSLTADYSVAIIGRAYGNVKNCAVLENNIIIILIDNYVVFFDLIDEKLEKKIRVLDFGTGIEIYPFDDGYIVNGEIDIIKVDKSGSKIWNFSGRDIWVRPNGESSINILRDRLLLTDFEGYTYHLNKLGKLI</sequence>
<dbReference type="Proteomes" id="UP000028042">
    <property type="component" value="Unassembled WGS sequence"/>
</dbReference>
<keyword evidence="4" id="KW-1185">Reference proteome</keyword>
<organism evidence="1 4">
    <name type="scientific">Clostridium pasteurianum DSM 525 = ATCC 6013</name>
    <dbReference type="NCBI Taxonomy" id="1262449"/>
    <lineage>
        <taxon>Bacteria</taxon>
        <taxon>Bacillati</taxon>
        <taxon>Bacillota</taxon>
        <taxon>Clostridia</taxon>
        <taxon>Eubacteriales</taxon>
        <taxon>Clostridiaceae</taxon>
        <taxon>Clostridium</taxon>
    </lineage>
</organism>
<dbReference type="EMBL" id="JPGY02000001">
    <property type="protein sequence ID" value="KRU13001.1"/>
    <property type="molecule type" value="Genomic_DNA"/>
</dbReference>
<gene>
    <name evidence="1" type="ORF">CLPA_c09020</name>
    <name evidence="2" type="ORF">CP6013_02249</name>
</gene>
<evidence type="ECO:0000313" key="1">
    <source>
        <dbReference type="EMBL" id="AJA50990.1"/>
    </source>
</evidence>
<dbReference type="RefSeq" id="WP_003447109.1">
    <property type="nucleotide sequence ID" value="NZ_ANZB01000013.1"/>
</dbReference>
<dbReference type="EMBL" id="CP009268">
    <property type="protein sequence ID" value="AJA50990.1"/>
    <property type="molecule type" value="Genomic_DNA"/>
</dbReference>
<dbReference type="KEGG" id="cpat:CLPA_c09020"/>
<accession>A0A0H3J2H0</accession>
<dbReference type="eggNOG" id="ENOG5032S66">
    <property type="taxonomic scope" value="Bacteria"/>
</dbReference>
<dbReference type="KEGG" id="cpae:CPAST_c09020"/>
<evidence type="ECO:0000313" key="2">
    <source>
        <dbReference type="EMBL" id="KRU13001.1"/>
    </source>
</evidence>
<reference evidence="1 4" key="1">
    <citation type="journal article" date="2015" name="Genome Announc.">
        <title>Complete Genome Sequence of the Nitrogen-Fixing and Solvent-Producing Clostridium pasteurianum DSM 525.</title>
        <authorList>
            <person name="Poehlein A."/>
            <person name="Grosse-Honebrink A."/>
            <person name="Zhang Y."/>
            <person name="Minton N.P."/>
            <person name="Daniel R."/>
        </authorList>
    </citation>
    <scope>NUCLEOTIDE SEQUENCE [LARGE SCALE GENOMIC DNA]</scope>
    <source>
        <strain evidence="1">DSM 525</strain>
        <strain evidence="4">DSM 525 / ATCC 6013</strain>
    </source>
</reference>